<dbReference type="Proteomes" id="UP001157133">
    <property type="component" value="Unassembled WGS sequence"/>
</dbReference>
<dbReference type="EMBL" id="BSSU01000007">
    <property type="protein sequence ID" value="GLX82177.1"/>
    <property type="molecule type" value="Genomic_DNA"/>
</dbReference>
<reference evidence="1 2" key="1">
    <citation type="submission" date="2023-03" db="EMBL/GenBank/DDBJ databases">
        <title>Draft genome sequence of Thalassotalea eurytherma JCM 18482T.</title>
        <authorList>
            <person name="Sawabe T."/>
        </authorList>
    </citation>
    <scope>NUCLEOTIDE SEQUENCE [LARGE SCALE GENOMIC DNA]</scope>
    <source>
        <strain evidence="1 2">JCM 18482</strain>
    </source>
</reference>
<evidence type="ECO:0008006" key="3">
    <source>
        <dbReference type="Google" id="ProtNLM"/>
    </source>
</evidence>
<keyword evidence="2" id="KW-1185">Reference proteome</keyword>
<evidence type="ECO:0000313" key="1">
    <source>
        <dbReference type="EMBL" id="GLX82177.1"/>
    </source>
</evidence>
<evidence type="ECO:0000313" key="2">
    <source>
        <dbReference type="Proteomes" id="UP001157133"/>
    </source>
</evidence>
<comment type="caution">
    <text evidence="1">The sequence shown here is derived from an EMBL/GenBank/DDBJ whole genome shotgun (WGS) entry which is preliminary data.</text>
</comment>
<dbReference type="RefSeq" id="WP_284207536.1">
    <property type="nucleotide sequence ID" value="NZ_BSSU01000007.1"/>
</dbReference>
<protein>
    <recommendedName>
        <fullName evidence="3">GNAT family N-acetyltransferase</fullName>
    </recommendedName>
</protein>
<sequence length="235" mass="26743">MALIQKDFCQNKQWLSTEHSAQLLLLISASFANVDASQYFEKYFTCNSAFGRKLRLYFDGTDIVGYCLLTLHRDGDAILVKASAAFYPEHRQGGNTFDFSLLVVGKLKLKHPLTPIFYADTMLSPAMYRAMAKNVAIIYPSATMPKTCEQLFLRFNPDGTFSEFAQRTCVVHAGRTTNYTPQEVASFRENTKKEIAYYCHANPDFDKGYALFVIMPITLKQFFLTGLTLLKSRFH</sequence>
<accession>A0ABQ6H3K7</accession>
<proteinExistence type="predicted"/>
<gene>
    <name evidence="1" type="ORF">theurythT_16290</name>
</gene>
<name>A0ABQ6H3K7_9GAMM</name>
<organism evidence="1 2">
    <name type="scientific">Thalassotalea eurytherma</name>
    <dbReference type="NCBI Taxonomy" id="1144278"/>
    <lineage>
        <taxon>Bacteria</taxon>
        <taxon>Pseudomonadati</taxon>
        <taxon>Pseudomonadota</taxon>
        <taxon>Gammaproteobacteria</taxon>
        <taxon>Alteromonadales</taxon>
        <taxon>Colwelliaceae</taxon>
        <taxon>Thalassotalea</taxon>
    </lineage>
</organism>